<gene>
    <name evidence="1" type="ORF">T11_6883</name>
</gene>
<evidence type="ECO:0000313" key="2">
    <source>
        <dbReference type="Proteomes" id="UP000055024"/>
    </source>
</evidence>
<dbReference type="Proteomes" id="UP000055024">
    <property type="component" value="Unassembled WGS sequence"/>
</dbReference>
<reference evidence="1 2" key="1">
    <citation type="submission" date="2015-01" db="EMBL/GenBank/DDBJ databases">
        <title>Evolution of Trichinella species and genotypes.</title>
        <authorList>
            <person name="Korhonen P.K."/>
            <person name="Edoardo P."/>
            <person name="Giuseppe L.R."/>
            <person name="Gasser R.B."/>
        </authorList>
    </citation>
    <scope>NUCLEOTIDE SEQUENCE [LARGE SCALE GENOMIC DNA]</scope>
    <source>
        <strain evidence="1">ISS1029</strain>
    </source>
</reference>
<accession>A0A0V1GX82</accession>
<name>A0A0V1GX82_9BILA</name>
<dbReference type="AlphaFoldDB" id="A0A0V1GX82"/>
<protein>
    <submittedName>
        <fullName evidence="1">Uncharacterized protein</fullName>
    </submittedName>
</protein>
<comment type="caution">
    <text evidence="1">The sequence shown here is derived from an EMBL/GenBank/DDBJ whole genome shotgun (WGS) entry which is preliminary data.</text>
</comment>
<keyword evidence="2" id="KW-1185">Reference proteome</keyword>
<organism evidence="1 2">
    <name type="scientific">Trichinella zimbabwensis</name>
    <dbReference type="NCBI Taxonomy" id="268475"/>
    <lineage>
        <taxon>Eukaryota</taxon>
        <taxon>Metazoa</taxon>
        <taxon>Ecdysozoa</taxon>
        <taxon>Nematoda</taxon>
        <taxon>Enoplea</taxon>
        <taxon>Dorylaimia</taxon>
        <taxon>Trichinellida</taxon>
        <taxon>Trichinellidae</taxon>
        <taxon>Trichinella</taxon>
    </lineage>
</organism>
<dbReference type="EMBL" id="JYDP01000212">
    <property type="protein sequence ID" value="KRZ02894.1"/>
    <property type="molecule type" value="Genomic_DNA"/>
</dbReference>
<proteinExistence type="predicted"/>
<evidence type="ECO:0000313" key="1">
    <source>
        <dbReference type="EMBL" id="KRZ02894.1"/>
    </source>
</evidence>
<sequence>MEEQIKFTETSVCTNCTARASLLATLTISAGSYVKPLYKFVYGNEIAVRRKKNGTMMLNTFHKFTAFDSVLEELTFRTYIYKVSVFFSGNSYATRAIIAHLSLVILSQRGEAECPLMGIVLATAMSIVQ</sequence>